<dbReference type="PIRSF" id="PIRSF018982">
    <property type="entry name" value="EutC"/>
    <property type="match status" value="1"/>
</dbReference>
<feature type="binding site" evidence="5">
    <location>
        <position position="226"/>
    </location>
    <ligand>
        <name>adenosylcob(III)alamin</name>
        <dbReference type="ChEBI" id="CHEBI:18408"/>
    </ligand>
</feature>
<keyword evidence="1 5" id="KW-0846">Cobalamin</keyword>
<accession>A0ABY9R7W6</accession>
<comment type="function">
    <text evidence="5">Catalyzes the deamination of various vicinal amino-alcohols to oxo compounds. Allows this organism to utilize ethanolamine as the sole source of nitrogen and carbon in the presence of external vitamin B12.</text>
</comment>
<dbReference type="GO" id="GO:0008851">
    <property type="term" value="F:ethanolamine ammonia-lyase activity"/>
    <property type="evidence" value="ECO:0007669"/>
    <property type="project" value="UniProtKB-EC"/>
</dbReference>
<comment type="catalytic activity">
    <reaction evidence="5">
        <text>ethanolamine = acetaldehyde + NH4(+)</text>
        <dbReference type="Rhea" id="RHEA:15313"/>
        <dbReference type="ChEBI" id="CHEBI:15343"/>
        <dbReference type="ChEBI" id="CHEBI:28938"/>
        <dbReference type="ChEBI" id="CHEBI:57603"/>
        <dbReference type="EC" id="4.3.1.7"/>
    </reaction>
</comment>
<dbReference type="NCBIfam" id="NF003971">
    <property type="entry name" value="PRK05465.1"/>
    <property type="match status" value="1"/>
</dbReference>
<comment type="similarity">
    <text evidence="5">Belongs to the EutC family.</text>
</comment>
<feature type="binding site" evidence="5">
    <location>
        <position position="176"/>
    </location>
    <ligand>
        <name>adenosylcob(III)alamin</name>
        <dbReference type="ChEBI" id="CHEBI:18408"/>
    </ligand>
</feature>
<gene>
    <name evidence="5 7" type="primary">eutC</name>
    <name evidence="7" type="ORF">KPS_001526</name>
</gene>
<sequence length="280" mass="29387">MNSARNDEPAARPAPVTDDTWSDLRRHTDARIALGRCGVSLPHGRWLDFRMAHAKARDAVLTPFDMAGVRAALEQGGAQCLELHSAAGDTAEFLARPDKGRQLSEASRGILREAVAAQVTGAQSPKGADICVVVSSGLSARAVHENAAPFALRFLEQARAAGYTTTPVALVDRGRVAVADEVAHLLGARLAVMLIGERPGLSSPNSLGVYLTYAPAPGCTDEARNCISNVRPGGLAIEDGVRKLCYLVQGAFAVGLTGVNLKDDMPGDYLPFAPAQAPAD</sequence>
<name>A0ABY9R7W6_9BACT</name>
<reference evidence="7" key="1">
    <citation type="submission" date="2023-09" db="EMBL/GenBank/DDBJ databases">
        <authorList>
            <consortium name="CW5 consortium"/>
            <person name="Lu C.-W."/>
        </authorList>
    </citation>
    <scope>NUCLEOTIDE SEQUENCE</scope>
    <source>
        <strain evidence="7">KPS</strain>
    </source>
</reference>
<proteinExistence type="inferred from homology"/>
<protein>
    <recommendedName>
        <fullName evidence="5">Ethanolamine ammonia-lyase small subunit</fullName>
        <shortName evidence="5">EAL small subunit</shortName>
        <ecNumber evidence="5">4.3.1.7</ecNumber>
    </recommendedName>
</protein>
<dbReference type="PANTHER" id="PTHR39330">
    <property type="entry name" value="ETHANOLAMINE AMMONIA-LYASE LIGHT CHAIN"/>
    <property type="match status" value="1"/>
</dbReference>
<dbReference type="Proteomes" id="UP001180616">
    <property type="component" value="Chromosome"/>
</dbReference>
<dbReference type="Gene3D" id="3.40.50.11240">
    <property type="entry name" value="Ethanolamine ammonia-lyase light chain (EutC)"/>
    <property type="match status" value="1"/>
</dbReference>
<comment type="cofactor">
    <cofactor evidence="5">
        <name>adenosylcob(III)alamin</name>
        <dbReference type="ChEBI" id="CHEBI:18408"/>
    </cofactor>
    <text evidence="5">Binds between the large and small subunits.</text>
</comment>
<keyword evidence="2 5" id="KW-0456">Lyase</keyword>
<keyword evidence="3 5" id="KW-0170">Cobalt</keyword>
<organism evidence="7 8">
    <name type="scientific">Nitratidesulfovibrio liaohensis</name>
    <dbReference type="NCBI Taxonomy" id="2604158"/>
    <lineage>
        <taxon>Bacteria</taxon>
        <taxon>Pseudomonadati</taxon>
        <taxon>Thermodesulfobacteriota</taxon>
        <taxon>Desulfovibrionia</taxon>
        <taxon>Desulfovibrionales</taxon>
        <taxon>Desulfovibrionaceae</taxon>
        <taxon>Nitratidesulfovibrio</taxon>
    </lineage>
</organism>
<evidence type="ECO:0000313" key="8">
    <source>
        <dbReference type="Proteomes" id="UP001180616"/>
    </source>
</evidence>
<comment type="pathway">
    <text evidence="5">Amine and polyamine degradation; ethanolamine degradation.</text>
</comment>
<evidence type="ECO:0000256" key="4">
    <source>
        <dbReference type="ARBA" id="ARBA00024446"/>
    </source>
</evidence>
<dbReference type="Pfam" id="PF05985">
    <property type="entry name" value="EutC"/>
    <property type="match status" value="1"/>
</dbReference>
<comment type="subcellular location">
    <subcellularLocation>
        <location evidence="5">Bacterial microcompartment</location>
    </subcellularLocation>
</comment>
<feature type="compositionally biased region" description="Basic and acidic residues" evidence="6">
    <location>
        <begin position="1"/>
        <end position="10"/>
    </location>
</feature>
<feature type="binding site" evidence="5">
    <location>
        <position position="197"/>
    </location>
    <ligand>
        <name>adenosylcob(III)alamin</name>
        <dbReference type="ChEBI" id="CHEBI:18408"/>
    </ligand>
</feature>
<dbReference type="EMBL" id="CP133659">
    <property type="protein sequence ID" value="WMW66898.1"/>
    <property type="molecule type" value="Genomic_DNA"/>
</dbReference>
<feature type="region of interest" description="Disordered" evidence="6">
    <location>
        <begin position="1"/>
        <end position="21"/>
    </location>
</feature>
<dbReference type="Gene3D" id="1.10.30.40">
    <property type="entry name" value="Ethanolamine ammonia-lyase light chain (EutC), N-terminal domain"/>
    <property type="match status" value="1"/>
</dbReference>
<comment type="subunit">
    <text evidence="5">The basic unit is a heterodimer which dimerizes to form tetramers. The heterotetramers trimerize; 6 large subunits form a core ring with 6 small subunits projecting outwards.</text>
</comment>
<evidence type="ECO:0000313" key="7">
    <source>
        <dbReference type="EMBL" id="WMW66898.1"/>
    </source>
</evidence>
<keyword evidence="4 5" id="KW-1283">Bacterial microcompartment</keyword>
<dbReference type="RefSeq" id="WP_309542754.1">
    <property type="nucleotide sequence ID" value="NZ_CP133659.1"/>
</dbReference>
<evidence type="ECO:0000256" key="5">
    <source>
        <dbReference type="HAMAP-Rule" id="MF_00601"/>
    </source>
</evidence>
<keyword evidence="8" id="KW-1185">Reference proteome</keyword>
<evidence type="ECO:0000256" key="3">
    <source>
        <dbReference type="ARBA" id="ARBA00023285"/>
    </source>
</evidence>
<evidence type="ECO:0000256" key="1">
    <source>
        <dbReference type="ARBA" id="ARBA00022628"/>
    </source>
</evidence>
<dbReference type="InterPro" id="IPR042251">
    <property type="entry name" value="EutC_C"/>
</dbReference>
<dbReference type="InterPro" id="IPR042255">
    <property type="entry name" value="EutC_N"/>
</dbReference>
<dbReference type="PANTHER" id="PTHR39330:SF1">
    <property type="entry name" value="ETHANOLAMINE AMMONIA-LYASE SMALL SUBUNIT"/>
    <property type="match status" value="1"/>
</dbReference>
<dbReference type="EC" id="4.3.1.7" evidence="5"/>
<dbReference type="HAMAP" id="MF_00601">
    <property type="entry name" value="EutC"/>
    <property type="match status" value="1"/>
</dbReference>
<dbReference type="InterPro" id="IPR009246">
    <property type="entry name" value="EutC"/>
</dbReference>
<evidence type="ECO:0000256" key="6">
    <source>
        <dbReference type="SAM" id="MobiDB-lite"/>
    </source>
</evidence>
<evidence type="ECO:0000256" key="2">
    <source>
        <dbReference type="ARBA" id="ARBA00023239"/>
    </source>
</evidence>